<evidence type="ECO:0000256" key="1">
    <source>
        <dbReference type="ARBA" id="ARBA00022603"/>
    </source>
</evidence>
<dbReference type="InterPro" id="IPR029063">
    <property type="entry name" value="SAM-dependent_MTases_sf"/>
</dbReference>
<dbReference type="SUPFAM" id="SSF53335">
    <property type="entry name" value="S-adenosyl-L-methionine-dependent methyltransferases"/>
    <property type="match status" value="1"/>
</dbReference>
<keyword evidence="5" id="KW-1185">Reference proteome</keyword>
<keyword evidence="1 4" id="KW-0489">Methyltransferase</keyword>
<evidence type="ECO:0000259" key="3">
    <source>
        <dbReference type="Pfam" id="PF13649"/>
    </source>
</evidence>
<organism evidence="4 5">
    <name type="scientific">Arthrobacter gallicola</name>
    <dbReference type="NCBI Taxonomy" id="2762225"/>
    <lineage>
        <taxon>Bacteria</taxon>
        <taxon>Bacillati</taxon>
        <taxon>Actinomycetota</taxon>
        <taxon>Actinomycetes</taxon>
        <taxon>Micrococcales</taxon>
        <taxon>Micrococcaceae</taxon>
        <taxon>Arthrobacter</taxon>
    </lineage>
</organism>
<dbReference type="GO" id="GO:0008168">
    <property type="term" value="F:methyltransferase activity"/>
    <property type="evidence" value="ECO:0007669"/>
    <property type="project" value="UniProtKB-KW"/>
</dbReference>
<dbReference type="PANTHER" id="PTHR43861">
    <property type="entry name" value="TRANS-ACONITATE 2-METHYLTRANSFERASE-RELATED"/>
    <property type="match status" value="1"/>
</dbReference>
<name>A0ABR8UWK2_9MICC</name>
<proteinExistence type="predicted"/>
<sequence length="200" mass="21535">MSESIVEVAYSLRAAGYTTLFGSIEAAHPADRRFVAEWAATVDGPVIDAGCGPGHWTKYLTDQGLDVEGIDLVPAFISHARAQFPDIPFRVASVRDIGAADESLGGILAWYSLIHLEPDDVPGVLAEMVRCLRPGGSLLAGFFESAEIEQFPHQVAPAYSWPVQEFTRLLEDAGLTAAAVETRTDPGHRPHAAIIARRSV</sequence>
<keyword evidence="2" id="KW-0808">Transferase</keyword>
<dbReference type="RefSeq" id="WP_191809203.1">
    <property type="nucleotide sequence ID" value="NZ_JACSQD010000010.1"/>
</dbReference>
<evidence type="ECO:0000313" key="5">
    <source>
        <dbReference type="Proteomes" id="UP000609874"/>
    </source>
</evidence>
<accession>A0ABR8UWK2</accession>
<dbReference type="CDD" id="cd02440">
    <property type="entry name" value="AdoMet_MTases"/>
    <property type="match status" value="1"/>
</dbReference>
<dbReference type="Proteomes" id="UP000609874">
    <property type="component" value="Unassembled WGS sequence"/>
</dbReference>
<evidence type="ECO:0000313" key="4">
    <source>
        <dbReference type="EMBL" id="MBD7996923.1"/>
    </source>
</evidence>
<evidence type="ECO:0000256" key="2">
    <source>
        <dbReference type="ARBA" id="ARBA00022679"/>
    </source>
</evidence>
<protein>
    <submittedName>
        <fullName evidence="4">Class I SAM-dependent methyltransferase</fullName>
    </submittedName>
</protein>
<dbReference type="InterPro" id="IPR041698">
    <property type="entry name" value="Methyltransf_25"/>
</dbReference>
<feature type="domain" description="Methyltransferase" evidence="3">
    <location>
        <begin position="46"/>
        <end position="136"/>
    </location>
</feature>
<dbReference type="EMBL" id="JACSQD010000010">
    <property type="protein sequence ID" value="MBD7996923.1"/>
    <property type="molecule type" value="Genomic_DNA"/>
</dbReference>
<dbReference type="GO" id="GO:0032259">
    <property type="term" value="P:methylation"/>
    <property type="evidence" value="ECO:0007669"/>
    <property type="project" value="UniProtKB-KW"/>
</dbReference>
<dbReference type="PANTHER" id="PTHR43861:SF1">
    <property type="entry name" value="TRANS-ACONITATE 2-METHYLTRANSFERASE"/>
    <property type="match status" value="1"/>
</dbReference>
<comment type="caution">
    <text evidence="4">The sequence shown here is derived from an EMBL/GenBank/DDBJ whole genome shotgun (WGS) entry which is preliminary data.</text>
</comment>
<dbReference type="Gene3D" id="3.40.50.150">
    <property type="entry name" value="Vaccinia Virus protein VP39"/>
    <property type="match status" value="1"/>
</dbReference>
<reference evidence="4 5" key="1">
    <citation type="submission" date="2020-08" db="EMBL/GenBank/DDBJ databases">
        <title>A Genomic Blueprint of the Chicken Gut Microbiome.</title>
        <authorList>
            <person name="Gilroy R."/>
            <person name="Ravi A."/>
            <person name="Getino M."/>
            <person name="Pursley I."/>
            <person name="Horton D.L."/>
            <person name="Alikhan N.-F."/>
            <person name="Baker D."/>
            <person name="Gharbi K."/>
            <person name="Hall N."/>
            <person name="Watson M."/>
            <person name="Adriaenssens E.M."/>
            <person name="Foster-Nyarko E."/>
            <person name="Jarju S."/>
            <person name="Secka A."/>
            <person name="Antonio M."/>
            <person name="Oren A."/>
            <person name="Chaudhuri R."/>
            <person name="La Ragione R.M."/>
            <person name="Hildebrand F."/>
            <person name="Pallen M.J."/>
        </authorList>
    </citation>
    <scope>NUCLEOTIDE SEQUENCE [LARGE SCALE GENOMIC DNA]</scope>
    <source>
        <strain evidence="4 5">Sa2CUA1</strain>
    </source>
</reference>
<dbReference type="Pfam" id="PF13649">
    <property type="entry name" value="Methyltransf_25"/>
    <property type="match status" value="1"/>
</dbReference>
<gene>
    <name evidence="4" type="ORF">H9639_16645</name>
</gene>